<keyword evidence="2" id="KW-1185">Reference proteome</keyword>
<evidence type="ECO:0000313" key="1">
    <source>
        <dbReference type="EMBL" id="EFW22366.1"/>
    </source>
</evidence>
<sequence length="104" mass="11331">MGDEELTRQAGTKSLLKRHSVQRIRSFRSSSPWLSWSNAQADWHELWCFGSGIAAHMAQGGYVIPNSGNMAPIATHHGCSAGYGLWGSRAEAQHPALLGNKENV</sequence>
<dbReference type="VEuPathDB" id="FungiDB:CPSG_00266"/>
<name>E9CR32_COCPS</name>
<reference evidence="2" key="2">
    <citation type="submission" date="2010-03" db="EMBL/GenBank/DDBJ databases">
        <title>The genome sequence of Coccidioides posadasii strain Silveira.</title>
        <authorList>
            <consortium name="The Broad Institute Genome Sequencing Center for Infectious Disease"/>
            <person name="Neafsey D."/>
            <person name="Orbach M."/>
            <person name="Henn M.R."/>
            <person name="Cole G.T."/>
            <person name="Galgiani J."/>
            <person name="Gardner M.J."/>
            <person name="Kirkland T.N."/>
            <person name="Taylor J.W."/>
            <person name="Young S.K."/>
            <person name="Zeng Q."/>
            <person name="Koehrsen M."/>
            <person name="Alvarado L."/>
            <person name="Berlin A."/>
            <person name="Borenstein D."/>
            <person name="Chapman S.B."/>
            <person name="Chen Z."/>
            <person name="Engels R."/>
            <person name="Freedman E."/>
            <person name="Gellesch M."/>
            <person name="Goldberg J."/>
            <person name="Griggs A."/>
            <person name="Gujja S."/>
            <person name="Heilman E."/>
            <person name="Heiman D."/>
            <person name="Howarth C."/>
            <person name="Jen D."/>
            <person name="Larson L."/>
            <person name="Mehta T."/>
            <person name="Neiman D."/>
            <person name="Park D."/>
            <person name="Pearson M."/>
            <person name="Richards J."/>
            <person name="Roberts A."/>
            <person name="Saif S."/>
            <person name="Shea T."/>
            <person name="Shenoy N."/>
            <person name="Sisk P."/>
            <person name="Stolte C."/>
            <person name="Sykes S."/>
            <person name="Walk T."/>
            <person name="White J."/>
            <person name="Yandava C."/>
            <person name="Haas B."/>
            <person name="Nusbaum C."/>
            <person name="Birren B."/>
        </authorList>
    </citation>
    <scope>NUCLEOTIDE SEQUENCE [LARGE SCALE GENOMIC DNA]</scope>
    <source>
        <strain evidence="2">RMSCC 757 / Silveira</strain>
    </source>
</reference>
<dbReference type="Proteomes" id="UP000002497">
    <property type="component" value="Unassembled WGS sequence"/>
</dbReference>
<protein>
    <submittedName>
        <fullName evidence="1">Predicted protein</fullName>
    </submittedName>
</protein>
<dbReference type="HOGENOM" id="CLU_2249874_0_0_1"/>
<dbReference type="EMBL" id="GL636486">
    <property type="protein sequence ID" value="EFW22366.1"/>
    <property type="molecule type" value="Genomic_DNA"/>
</dbReference>
<proteinExistence type="predicted"/>
<evidence type="ECO:0000313" key="2">
    <source>
        <dbReference type="Proteomes" id="UP000002497"/>
    </source>
</evidence>
<organism evidence="2">
    <name type="scientific">Coccidioides posadasii (strain RMSCC 757 / Silveira)</name>
    <name type="common">Valley fever fungus</name>
    <dbReference type="NCBI Taxonomy" id="443226"/>
    <lineage>
        <taxon>Eukaryota</taxon>
        <taxon>Fungi</taxon>
        <taxon>Dikarya</taxon>
        <taxon>Ascomycota</taxon>
        <taxon>Pezizomycotina</taxon>
        <taxon>Eurotiomycetes</taxon>
        <taxon>Eurotiomycetidae</taxon>
        <taxon>Onygenales</taxon>
        <taxon>Onygenaceae</taxon>
        <taxon>Coccidioides</taxon>
    </lineage>
</organism>
<gene>
    <name evidence="1" type="ORF">CPSG_00266</name>
</gene>
<reference evidence="2" key="1">
    <citation type="journal article" date="2010" name="Genome Res.">
        <title>Population genomic sequencing of Coccidioides fungi reveals recent hybridization and transposon control.</title>
        <authorList>
            <person name="Neafsey D.E."/>
            <person name="Barker B.M."/>
            <person name="Sharpton T.J."/>
            <person name="Stajich J.E."/>
            <person name="Park D.J."/>
            <person name="Whiston E."/>
            <person name="Hung C.-Y."/>
            <person name="McMahan C."/>
            <person name="White J."/>
            <person name="Sykes S."/>
            <person name="Heiman D."/>
            <person name="Young S."/>
            <person name="Zeng Q."/>
            <person name="Abouelleil A."/>
            <person name="Aftuck L."/>
            <person name="Bessette D."/>
            <person name="Brown A."/>
            <person name="FitzGerald M."/>
            <person name="Lui A."/>
            <person name="Macdonald J.P."/>
            <person name="Priest M."/>
            <person name="Orbach M.J."/>
            <person name="Galgiani J.N."/>
            <person name="Kirkland T.N."/>
            <person name="Cole G.T."/>
            <person name="Birren B.W."/>
            <person name="Henn M.R."/>
            <person name="Taylor J.W."/>
            <person name="Rounsley S.D."/>
        </authorList>
    </citation>
    <scope>NUCLEOTIDE SEQUENCE [LARGE SCALE GENOMIC DNA]</scope>
    <source>
        <strain evidence="2">RMSCC 757 / Silveira</strain>
    </source>
</reference>
<dbReference type="AlphaFoldDB" id="E9CR32"/>
<accession>E9CR32</accession>